<dbReference type="Proteomes" id="UP000711995">
    <property type="component" value="Unassembled WGS sequence"/>
</dbReference>
<evidence type="ECO:0000313" key="2">
    <source>
        <dbReference type="EMBL" id="NIZ40970.1"/>
    </source>
</evidence>
<dbReference type="InterPro" id="IPR053136">
    <property type="entry name" value="UTP_pyrophosphatase-like"/>
</dbReference>
<feature type="domain" description="YgjP-like metallopeptidase" evidence="1">
    <location>
        <begin position="24"/>
        <end position="225"/>
    </location>
</feature>
<dbReference type="EMBL" id="JAATLJ010000001">
    <property type="protein sequence ID" value="NIZ40970.1"/>
    <property type="molecule type" value="Genomic_DNA"/>
</dbReference>
<dbReference type="RefSeq" id="WP_167700556.1">
    <property type="nucleotide sequence ID" value="NZ_CP118174.1"/>
</dbReference>
<dbReference type="PANTHER" id="PTHR30399:SF1">
    <property type="entry name" value="UTP PYROPHOSPHATASE"/>
    <property type="match status" value="1"/>
</dbReference>
<evidence type="ECO:0000313" key="3">
    <source>
        <dbReference type="Proteomes" id="UP000711995"/>
    </source>
</evidence>
<dbReference type="CDD" id="cd07344">
    <property type="entry name" value="M48_yhfN_like"/>
    <property type="match status" value="1"/>
</dbReference>
<name>A0A968G9C4_9SPIO</name>
<reference evidence="2 3" key="1">
    <citation type="submission" date="2020-03" db="EMBL/GenBank/DDBJ databases">
        <title>Spirochaetal bacteria isolated from arthropods constitute a novel genus Entomospira genus novum within the order Spirochaetales.</title>
        <authorList>
            <person name="Grana-Miraglia L."/>
            <person name="Sikutova S."/>
            <person name="Fingerle V."/>
            <person name="Sing A."/>
            <person name="Castillo-Ramirez S."/>
            <person name="Margos G."/>
            <person name="Rudolf I."/>
        </authorList>
    </citation>
    <scope>NUCLEOTIDE SEQUENCE [LARGE SCALE GENOMIC DNA]</scope>
    <source>
        <strain evidence="2 3">BR193</strain>
    </source>
</reference>
<organism evidence="2 3">
    <name type="scientific">Entomospira entomophila</name>
    <dbReference type="NCBI Taxonomy" id="2719988"/>
    <lineage>
        <taxon>Bacteria</taxon>
        <taxon>Pseudomonadati</taxon>
        <taxon>Spirochaetota</taxon>
        <taxon>Spirochaetia</taxon>
        <taxon>Spirochaetales</taxon>
        <taxon>Spirochaetaceae</taxon>
        <taxon>Entomospira</taxon>
    </lineage>
</organism>
<dbReference type="PANTHER" id="PTHR30399">
    <property type="entry name" value="UNCHARACTERIZED PROTEIN YGJP"/>
    <property type="match status" value="1"/>
</dbReference>
<comment type="caution">
    <text evidence="2">The sequence shown here is derived from an EMBL/GenBank/DDBJ whole genome shotgun (WGS) entry which is preliminary data.</text>
</comment>
<sequence>MSASINVEIDGIEVEVTFKEVRHMYIRIKYPLGAVHMTVPYGTSTIEIRRVLIKKTRWILKSRERIALSGLHSPPADKTSEGLYLWGKEYSVQFSHQEKRTSIEKDEAMITVTASNQQQCMTLLRRWCLEQLRYEIERFIDHWSLTLGVVVESYQVRKMKRRWGSCYWNRSRIIINQSLLHGRRELLEYVIVHEMLHLIEHRHSKVFYDRMQELFPHWRELDTALVHLAKSL</sequence>
<dbReference type="Gene3D" id="3.30.2010.10">
    <property type="entry name" value="Metalloproteases ('zincins'), catalytic domain"/>
    <property type="match status" value="1"/>
</dbReference>
<keyword evidence="3" id="KW-1185">Reference proteome</keyword>
<dbReference type="InterPro" id="IPR002725">
    <property type="entry name" value="YgjP-like_metallopeptidase"/>
</dbReference>
<gene>
    <name evidence="2" type="ORF">HCT14_05560</name>
</gene>
<accession>A0A968G9C4</accession>
<dbReference type="AlphaFoldDB" id="A0A968G9C4"/>
<dbReference type="Pfam" id="PF01863">
    <property type="entry name" value="YgjP-like"/>
    <property type="match status" value="1"/>
</dbReference>
<proteinExistence type="predicted"/>
<protein>
    <submittedName>
        <fullName evidence="2">M48 family metallopeptidase</fullName>
    </submittedName>
</protein>
<evidence type="ECO:0000259" key="1">
    <source>
        <dbReference type="Pfam" id="PF01863"/>
    </source>
</evidence>